<evidence type="ECO:0000259" key="2">
    <source>
        <dbReference type="Pfam" id="PF08329"/>
    </source>
</evidence>
<feature type="signal peptide" evidence="1">
    <location>
        <begin position="1"/>
        <end position="27"/>
    </location>
</feature>
<name>A0ABV5KVY7_9BACL</name>
<keyword evidence="1" id="KW-0732">Signal</keyword>
<gene>
    <name evidence="3" type="ORF">ACFFSY_20020</name>
</gene>
<dbReference type="SUPFAM" id="SSF49265">
    <property type="entry name" value="Fibronectin type III"/>
    <property type="match status" value="1"/>
</dbReference>
<dbReference type="InterPro" id="IPR013540">
    <property type="entry name" value="ChitinaseA_N"/>
</dbReference>
<feature type="chain" id="PRO_5045690541" evidence="1">
    <location>
        <begin position="28"/>
        <end position="215"/>
    </location>
</feature>
<dbReference type="RefSeq" id="WP_377497314.1">
    <property type="nucleotide sequence ID" value="NZ_JBHMDO010000033.1"/>
</dbReference>
<organism evidence="3 4">
    <name type="scientific">Paenibacillus aurantiacus</name>
    <dbReference type="NCBI Taxonomy" id="1936118"/>
    <lineage>
        <taxon>Bacteria</taxon>
        <taxon>Bacillati</taxon>
        <taxon>Bacillota</taxon>
        <taxon>Bacilli</taxon>
        <taxon>Bacillales</taxon>
        <taxon>Paenibacillaceae</taxon>
        <taxon>Paenibacillus</taxon>
    </lineage>
</organism>
<reference evidence="3 4" key="1">
    <citation type="submission" date="2024-09" db="EMBL/GenBank/DDBJ databases">
        <authorList>
            <person name="Sun Q."/>
            <person name="Mori K."/>
        </authorList>
    </citation>
    <scope>NUCLEOTIDE SEQUENCE [LARGE SCALE GENOMIC DNA]</scope>
    <source>
        <strain evidence="3 4">TISTR 2452</strain>
    </source>
</reference>
<dbReference type="SUPFAM" id="SSF81296">
    <property type="entry name" value="E set domains"/>
    <property type="match status" value="1"/>
</dbReference>
<dbReference type="Gene3D" id="2.60.40.10">
    <property type="entry name" value="Immunoglobulins"/>
    <property type="match status" value="2"/>
</dbReference>
<dbReference type="InterPro" id="IPR013783">
    <property type="entry name" value="Ig-like_fold"/>
</dbReference>
<proteinExistence type="predicted"/>
<feature type="domain" description="Chitinase A N-terminal" evidence="2">
    <location>
        <begin position="140"/>
        <end position="214"/>
    </location>
</feature>
<dbReference type="EMBL" id="JBHMDO010000033">
    <property type="protein sequence ID" value="MFB9328222.1"/>
    <property type="molecule type" value="Genomic_DNA"/>
</dbReference>
<accession>A0ABV5KVY7</accession>
<dbReference type="Proteomes" id="UP001589747">
    <property type="component" value="Unassembled WGS sequence"/>
</dbReference>
<evidence type="ECO:0000256" key="1">
    <source>
        <dbReference type="SAM" id="SignalP"/>
    </source>
</evidence>
<evidence type="ECO:0000313" key="4">
    <source>
        <dbReference type="Proteomes" id="UP001589747"/>
    </source>
</evidence>
<comment type="caution">
    <text evidence="3">The sequence shown here is derived from an EMBL/GenBank/DDBJ whole genome shotgun (WGS) entry which is preliminary data.</text>
</comment>
<sequence length="215" mass="22783">MMKSNKKFAAVALSLALSLPAVGIASAETAPCELPGAFTLTAAPGNQSMALAWTASEGADAYDVYYSPKAPFAATNLQANQFTVTNLRNGYIGYSFGIIAKNACGTTWSNTINQVATSATGAPAKPSISVNDNNLYTKGEFTVNWNIWSGNKATSGRIVENGNEVALNYFEEIGTSSGQSFSWFFKRPSGTYTYQVELINPFGATLSDPITVVVP</sequence>
<keyword evidence="4" id="KW-1185">Reference proteome</keyword>
<evidence type="ECO:0000313" key="3">
    <source>
        <dbReference type="EMBL" id="MFB9328222.1"/>
    </source>
</evidence>
<dbReference type="InterPro" id="IPR014756">
    <property type="entry name" value="Ig_E-set"/>
</dbReference>
<protein>
    <submittedName>
        <fullName evidence="3">Chitinase N-terminal domain-containing protein</fullName>
    </submittedName>
</protein>
<dbReference type="Pfam" id="PF08329">
    <property type="entry name" value="ChitinaseA_N"/>
    <property type="match status" value="1"/>
</dbReference>
<dbReference type="InterPro" id="IPR036116">
    <property type="entry name" value="FN3_sf"/>
</dbReference>